<dbReference type="CDD" id="cd06732">
    <property type="entry name" value="PDZ2_MAGI-1_3-like"/>
    <property type="match status" value="1"/>
</dbReference>
<evidence type="ECO:0000313" key="18">
    <source>
        <dbReference type="Proteomes" id="UP000472267"/>
    </source>
</evidence>
<comment type="subcellular location">
    <subcellularLocation>
        <location evidence="2">Cell junction</location>
        <location evidence="2">Tight junction</location>
    </subcellularLocation>
    <subcellularLocation>
        <location evidence="1">Membrane</location>
        <topology evidence="1">Peripheral membrane protein</topology>
    </subcellularLocation>
</comment>
<dbReference type="Pfam" id="PF00397">
    <property type="entry name" value="WW"/>
    <property type="match status" value="2"/>
</dbReference>
<dbReference type="CDD" id="cd00201">
    <property type="entry name" value="WW"/>
    <property type="match status" value="2"/>
</dbReference>
<evidence type="ECO:0000256" key="12">
    <source>
        <dbReference type="ARBA" id="ARBA00078448"/>
    </source>
</evidence>
<reference evidence="17" key="3">
    <citation type="submission" date="2025-09" db="UniProtKB">
        <authorList>
            <consortium name="Ensembl"/>
        </authorList>
    </citation>
    <scope>IDENTIFICATION</scope>
</reference>
<keyword evidence="9" id="KW-0472">Membrane</keyword>
<dbReference type="InterPro" id="IPR001478">
    <property type="entry name" value="PDZ"/>
</dbReference>
<feature type="compositionally biased region" description="Gly residues" evidence="14">
    <location>
        <begin position="753"/>
        <end position="768"/>
    </location>
</feature>
<dbReference type="InterPro" id="IPR036020">
    <property type="entry name" value="WW_dom_sf"/>
</dbReference>
<feature type="compositionally biased region" description="Pro residues" evidence="14">
    <location>
        <begin position="568"/>
        <end position="582"/>
    </location>
</feature>
<dbReference type="GO" id="GO:0016020">
    <property type="term" value="C:membrane"/>
    <property type="evidence" value="ECO:0007669"/>
    <property type="project" value="UniProtKB-SubCell"/>
</dbReference>
<accession>A0A672GSP3</accession>
<feature type="compositionally biased region" description="Low complexity" evidence="14">
    <location>
        <begin position="66"/>
        <end position="82"/>
    </location>
</feature>
<feature type="domain" description="WW" evidence="15">
    <location>
        <begin position="94"/>
        <end position="127"/>
    </location>
</feature>
<dbReference type="Gene3D" id="2.30.42.10">
    <property type="match status" value="5"/>
</dbReference>
<dbReference type="PROSITE" id="PS50020">
    <property type="entry name" value="WW_DOMAIN_2"/>
    <property type="match status" value="2"/>
</dbReference>
<reference evidence="17" key="1">
    <citation type="submission" date="2019-06" db="EMBL/GenBank/DDBJ databases">
        <authorList>
            <consortium name="Wellcome Sanger Institute Data Sharing"/>
        </authorList>
    </citation>
    <scope>NUCLEOTIDE SEQUENCE [LARGE SCALE GENOMIC DNA]</scope>
</reference>
<evidence type="ECO:0000256" key="14">
    <source>
        <dbReference type="SAM" id="MobiDB-lite"/>
    </source>
</evidence>
<feature type="compositionally biased region" description="Polar residues" evidence="14">
    <location>
        <begin position="368"/>
        <end position="384"/>
    </location>
</feature>
<dbReference type="Pfam" id="PF00595">
    <property type="entry name" value="PDZ"/>
    <property type="match status" value="5"/>
</dbReference>
<feature type="domain" description="WW" evidence="15">
    <location>
        <begin position="141"/>
        <end position="174"/>
    </location>
</feature>
<dbReference type="Pfam" id="PF16666">
    <property type="entry name" value="MAGI_u5"/>
    <property type="match status" value="1"/>
</dbReference>
<evidence type="ECO:0000256" key="5">
    <source>
        <dbReference type="ARBA" id="ARBA00022737"/>
    </source>
</evidence>
<feature type="domain" description="PDZ" evidence="16">
    <location>
        <begin position="253"/>
        <end position="322"/>
    </location>
</feature>
<feature type="domain" description="PDZ" evidence="16">
    <location>
        <begin position="617"/>
        <end position="699"/>
    </location>
</feature>
<feature type="compositionally biased region" description="Polar residues" evidence="14">
    <location>
        <begin position="737"/>
        <end position="747"/>
    </location>
</feature>
<evidence type="ECO:0000256" key="4">
    <source>
        <dbReference type="ARBA" id="ARBA00022553"/>
    </source>
</evidence>
<keyword evidence="5" id="KW-0677">Repeat</keyword>
<feature type="region of interest" description="Disordered" evidence="14">
    <location>
        <begin position="368"/>
        <end position="420"/>
    </location>
</feature>
<evidence type="ECO:0000256" key="2">
    <source>
        <dbReference type="ARBA" id="ARBA00004435"/>
    </source>
</evidence>
<sequence length="1018" mass="109894">MSLPMESALLSTPLPLSHSQQDGKDLRDVLPALLWAPPGDSSELDELHHSVRPFAPRHSDPSYAGTTPSPTATTESTQQTHSHLSHPPEEDPLGPLPDNWEMAYTENGEVYFIDHNTKTTSWIDPRCLDKPQKPLEECEDDELPPGWEKIDDPVYGVYYVDHINRKTQYENPVLEAKRRRQLDQQPPEGERYIREWIEDSTLAGAPLASYAANHQETYRDPQTGPPVTNAMGQKRGKPFFTRNRSELKGTFINTKLKKSRRGFGFTVVGGDEPDEFLQIKSLVLDGPAALDGKMETGDVIVSVNDTCVLGYTHAQVVKIFQSIPIGSMVNLELCRGYPLPFDPDDPNTSLVTSVAILDNKDPIIVNGQEVSNSYDSPSSHGSQSNGNGPANGPPPLNGLPRPHSPSVEVASDTSSQQGYPSDVVTLASSIATQPELITVHMEKGDKGFGFTIADSPGGGGQRVKQIVDYPRCRGLREGDIIVEVNKRNVQSMSHNQVVDLLSKCPKGSEVTMLVQRGVAPAKKSPKLQLSRKDSQNSSQHSVSSHRSAHTDSPVHASLAPPLNESGAPPAPSQPLPGLPPQDSPADGTIQRKPDPFKIWAQSRSMYESRLPDFQEQDIFLWRKDTGFGFRILGGNEPGEPIYIGHIVKYGAADEDGRLRSGDELICVDGTAVVGKSHQLVVQLMQQAAKQGHVNLTVRRKTSYAVKAEGDVPPSPASSHHSSTQAPSLTEDIGKRTPQGSQNSLNTVSSGSGSTSGIGSGGGGGGAGGSGNAVVAAAPYDVEIRRGENEGFGFVIVSSVSRPEAGTTFAGNACVAMPHKIGRIIEGSPADRCGKLKVGDRILAVNGCSITNKSHSDIVNLIKEAGNTVTLRIIPGDESSNASLLTNAEKIATITTTHTPQQQDSEFYSVDLERDNKGFGFSLRGGREYNMDLYVLRLAEDGAAVRNGKMRVGDEILEINGESTKGMKHARAIELIKNGGRHAHLVLKRGDGSVPEYGGSIPHIPPAIKRDLPRLRFRT</sequence>
<organism evidence="17 18">
    <name type="scientific">Salarias fasciatus</name>
    <name type="common">Jewelled blenny</name>
    <name type="synonym">Blennius fasciatus</name>
    <dbReference type="NCBI Taxonomy" id="181472"/>
    <lineage>
        <taxon>Eukaryota</taxon>
        <taxon>Metazoa</taxon>
        <taxon>Chordata</taxon>
        <taxon>Craniata</taxon>
        <taxon>Vertebrata</taxon>
        <taxon>Euteleostomi</taxon>
        <taxon>Actinopterygii</taxon>
        <taxon>Neopterygii</taxon>
        <taxon>Teleostei</taxon>
        <taxon>Neoteleostei</taxon>
        <taxon>Acanthomorphata</taxon>
        <taxon>Ovalentaria</taxon>
        <taxon>Blenniimorphae</taxon>
        <taxon>Blenniiformes</taxon>
        <taxon>Blennioidei</taxon>
        <taxon>Blenniidae</taxon>
        <taxon>Salariinae</taxon>
        <taxon>Salarias</taxon>
    </lineage>
</organism>
<dbReference type="Ensembl" id="ENSSFAT00005020821.1">
    <property type="protein sequence ID" value="ENSSFAP00005020030.1"/>
    <property type="gene ID" value="ENSSFAG00005010444.1"/>
</dbReference>
<dbReference type="FunFam" id="2.20.70.10:FF:000002">
    <property type="entry name" value="Membrane-associated guanylate kinase, WW and PDZ domain-containing protein 3 isoform 1"/>
    <property type="match status" value="1"/>
</dbReference>
<feature type="region of interest" description="Disordered" evidence="14">
    <location>
        <begin position="1"/>
        <end position="22"/>
    </location>
</feature>
<dbReference type="Gene3D" id="2.20.70.10">
    <property type="match status" value="2"/>
</dbReference>
<dbReference type="FunFam" id="2.30.42.10:FF:000015">
    <property type="entry name" value="Membrane associated guanylate kinase, WW and PDZ domain containing 1"/>
    <property type="match status" value="1"/>
</dbReference>
<dbReference type="Proteomes" id="UP000472267">
    <property type="component" value="Chromosome 5"/>
</dbReference>
<feature type="region of interest" description="Disordered" evidence="14">
    <location>
        <begin position="214"/>
        <end position="238"/>
    </location>
</feature>
<keyword evidence="8" id="KW-0965">Cell junction</keyword>
<evidence type="ECO:0000313" key="17">
    <source>
        <dbReference type="Ensembl" id="ENSSFAP00005020030.1"/>
    </source>
</evidence>
<keyword evidence="7" id="KW-0067">ATP-binding</keyword>
<dbReference type="GO" id="GO:0005737">
    <property type="term" value="C:cytoplasm"/>
    <property type="evidence" value="ECO:0007669"/>
    <property type="project" value="UniProtKB-ARBA"/>
</dbReference>
<protein>
    <recommendedName>
        <fullName evidence="11">Membrane-associated guanylate kinase, WW and PDZ domain-containing protein 1</fullName>
    </recommendedName>
    <alternativeName>
        <fullName evidence="12">BAI1-associated protein 1</fullName>
    </alternativeName>
    <alternativeName>
        <fullName evidence="13">Membrane-associated guanylate kinase inverted 1</fullName>
    </alternativeName>
</protein>
<dbReference type="PROSITE" id="PS01159">
    <property type="entry name" value="WW_DOMAIN_1"/>
    <property type="match status" value="2"/>
</dbReference>
<evidence type="ECO:0000256" key="11">
    <source>
        <dbReference type="ARBA" id="ARBA00070829"/>
    </source>
</evidence>
<dbReference type="CDD" id="cd06735">
    <property type="entry name" value="PDZ5_MAGI-1_3-like"/>
    <property type="match status" value="1"/>
</dbReference>
<gene>
    <name evidence="17" type="primary">magi1b</name>
</gene>
<dbReference type="FunFam" id="2.30.42.10:FF:000042">
    <property type="entry name" value="Membrane-associated guanylate kinase, WW and PDZ domain-containing protein 3 isoform 1"/>
    <property type="match status" value="1"/>
</dbReference>
<evidence type="ECO:0000259" key="16">
    <source>
        <dbReference type="PROSITE" id="PS50106"/>
    </source>
</evidence>
<dbReference type="GO" id="GO:0005923">
    <property type="term" value="C:bicellular tight junction"/>
    <property type="evidence" value="ECO:0007669"/>
    <property type="project" value="UniProtKB-SubCell"/>
</dbReference>
<dbReference type="SMART" id="SM00228">
    <property type="entry name" value="PDZ"/>
    <property type="match status" value="5"/>
</dbReference>
<keyword evidence="4" id="KW-0597">Phosphoprotein</keyword>
<keyword evidence="3" id="KW-0796">Tight junction</keyword>
<dbReference type="FunFam" id="2.30.42.10:FF:000005">
    <property type="entry name" value="Membrane associated guanylate kinase, WW and PDZ domain containing 1"/>
    <property type="match status" value="1"/>
</dbReference>
<comment type="function">
    <text evidence="10">Plays a role in coupling actin fibers to cell junctions in endothelial cells, via its interaction with AMOTL2 and CDH5. May regulate acid-induced ASIC3 currents by modulating its expression at the cell surface.</text>
</comment>
<reference evidence="17" key="2">
    <citation type="submission" date="2025-08" db="UniProtKB">
        <authorList>
            <consortium name="Ensembl"/>
        </authorList>
    </citation>
    <scope>IDENTIFICATION</scope>
</reference>
<dbReference type="FunFam" id="2.30.42.10:FF:000006">
    <property type="entry name" value="Membrane associated guanylate kinase, WW and PDZ domain containing 1"/>
    <property type="match status" value="1"/>
</dbReference>
<keyword evidence="18" id="KW-1185">Reference proteome</keyword>
<keyword evidence="6" id="KW-0547">Nucleotide-binding</keyword>
<dbReference type="FunFam" id="2.20.70.10:FF:000001">
    <property type="entry name" value="Membrane-associated guanylate kinase, WW and PDZ domain-containing protein 1"/>
    <property type="match status" value="1"/>
</dbReference>
<evidence type="ECO:0000256" key="1">
    <source>
        <dbReference type="ARBA" id="ARBA00004170"/>
    </source>
</evidence>
<evidence type="ECO:0000256" key="13">
    <source>
        <dbReference type="ARBA" id="ARBA00079517"/>
    </source>
</evidence>
<dbReference type="GO" id="GO:0005634">
    <property type="term" value="C:nucleus"/>
    <property type="evidence" value="ECO:0007669"/>
    <property type="project" value="UniProtKB-ARBA"/>
</dbReference>
<feature type="domain" description="PDZ" evidence="16">
    <location>
        <begin position="780"/>
        <end position="876"/>
    </location>
</feature>
<feature type="compositionally biased region" description="Low complexity" evidence="14">
    <location>
        <begin position="716"/>
        <end position="727"/>
    </location>
</feature>
<feature type="region of interest" description="Disordered" evidence="14">
    <location>
        <begin position="517"/>
        <end position="592"/>
    </location>
</feature>
<proteinExistence type="predicted"/>
<evidence type="ECO:0000259" key="15">
    <source>
        <dbReference type="PROSITE" id="PS50020"/>
    </source>
</evidence>
<dbReference type="CDD" id="cd06731">
    <property type="entry name" value="PDZ1_MAGI-1_3-like"/>
    <property type="match status" value="1"/>
</dbReference>
<dbReference type="PANTHER" id="PTHR10316:SF12">
    <property type="entry name" value="MEMBRANE-ASSOCIATED GUANYLATE KINASE, WW AND PDZ DOMAIN-CONTAINING PROTEIN 1"/>
    <property type="match status" value="1"/>
</dbReference>
<dbReference type="SUPFAM" id="SSF51045">
    <property type="entry name" value="WW domain"/>
    <property type="match status" value="2"/>
</dbReference>
<dbReference type="AlphaFoldDB" id="A0A672GSP3"/>
<dbReference type="CDD" id="cd06733">
    <property type="entry name" value="PDZ3_MAGI-1_3-like"/>
    <property type="match status" value="1"/>
</dbReference>
<dbReference type="InterPro" id="IPR001202">
    <property type="entry name" value="WW_dom"/>
</dbReference>
<evidence type="ECO:0000256" key="8">
    <source>
        <dbReference type="ARBA" id="ARBA00022949"/>
    </source>
</evidence>
<evidence type="ECO:0000256" key="7">
    <source>
        <dbReference type="ARBA" id="ARBA00022840"/>
    </source>
</evidence>
<evidence type="ECO:0000256" key="6">
    <source>
        <dbReference type="ARBA" id="ARBA00022741"/>
    </source>
</evidence>
<dbReference type="GO" id="GO:0007165">
    <property type="term" value="P:signal transduction"/>
    <property type="evidence" value="ECO:0007669"/>
    <property type="project" value="TreeGrafter"/>
</dbReference>
<dbReference type="FunFam" id="2.30.42.10:FF:000012">
    <property type="entry name" value="Membrane associated guanylate kinase, WW and PDZ domain containing 1"/>
    <property type="match status" value="1"/>
</dbReference>
<dbReference type="SMART" id="SM00456">
    <property type="entry name" value="WW"/>
    <property type="match status" value="2"/>
</dbReference>
<dbReference type="SUPFAM" id="SSF50156">
    <property type="entry name" value="PDZ domain-like"/>
    <property type="match status" value="5"/>
</dbReference>
<dbReference type="CDD" id="cd06734">
    <property type="entry name" value="PDZ4_MAGI-1_3-like"/>
    <property type="match status" value="1"/>
</dbReference>
<evidence type="ECO:0000256" key="9">
    <source>
        <dbReference type="ARBA" id="ARBA00023136"/>
    </source>
</evidence>
<feature type="compositionally biased region" description="Low complexity" evidence="14">
    <location>
        <begin position="535"/>
        <end position="545"/>
    </location>
</feature>
<evidence type="ECO:0000256" key="3">
    <source>
        <dbReference type="ARBA" id="ARBA00022427"/>
    </source>
</evidence>
<feature type="domain" description="PDZ" evidence="16">
    <location>
        <begin position="908"/>
        <end position="990"/>
    </location>
</feature>
<dbReference type="InterPro" id="IPR036034">
    <property type="entry name" value="PDZ_sf"/>
</dbReference>
<evidence type="ECO:0000256" key="10">
    <source>
        <dbReference type="ARBA" id="ARBA00058771"/>
    </source>
</evidence>
<dbReference type="GO" id="GO:0005524">
    <property type="term" value="F:ATP binding"/>
    <property type="evidence" value="ECO:0007669"/>
    <property type="project" value="UniProtKB-KW"/>
</dbReference>
<feature type="region of interest" description="Disordered" evidence="14">
    <location>
        <begin position="52"/>
        <end position="97"/>
    </location>
</feature>
<dbReference type="PANTHER" id="PTHR10316">
    <property type="entry name" value="MEMBRANE ASSOCIATED GUANYLATE KINASE-RELATED"/>
    <property type="match status" value="1"/>
</dbReference>
<feature type="domain" description="PDZ" evidence="16">
    <location>
        <begin position="438"/>
        <end position="516"/>
    </location>
</feature>
<feature type="region of interest" description="Disordered" evidence="14">
    <location>
        <begin position="707"/>
        <end position="768"/>
    </location>
</feature>
<name>A0A672GSP3_SALFA</name>
<dbReference type="PROSITE" id="PS50106">
    <property type="entry name" value="PDZ"/>
    <property type="match status" value="5"/>
</dbReference>